<dbReference type="InterPro" id="IPR036890">
    <property type="entry name" value="HATPase_C_sf"/>
</dbReference>
<evidence type="ECO:0000256" key="4">
    <source>
        <dbReference type="ARBA" id="ARBA00022475"/>
    </source>
</evidence>
<dbReference type="PROSITE" id="PS50110">
    <property type="entry name" value="RESPONSE_REGULATORY"/>
    <property type="match status" value="1"/>
</dbReference>
<comment type="catalytic activity">
    <reaction evidence="1">
        <text>ATP + protein L-histidine = ADP + protein N-phospho-L-histidine.</text>
        <dbReference type="EC" id="2.7.13.3"/>
    </reaction>
</comment>
<dbReference type="PRINTS" id="PR00344">
    <property type="entry name" value="BCTRLSENSOR"/>
</dbReference>
<evidence type="ECO:0000256" key="7">
    <source>
        <dbReference type="ARBA" id="ARBA00022692"/>
    </source>
</evidence>
<dbReference type="SUPFAM" id="SSF52172">
    <property type="entry name" value="CheY-like"/>
    <property type="match status" value="1"/>
</dbReference>
<feature type="transmembrane region" description="Helical" evidence="18">
    <location>
        <begin position="165"/>
        <end position="189"/>
    </location>
</feature>
<dbReference type="SUPFAM" id="SSF47226">
    <property type="entry name" value="Histidine-containing phosphotransfer domain, HPT domain"/>
    <property type="match status" value="1"/>
</dbReference>
<feature type="domain" description="Response regulatory" evidence="20">
    <location>
        <begin position="550"/>
        <end position="666"/>
    </location>
</feature>
<dbReference type="SUPFAM" id="SSF47384">
    <property type="entry name" value="Homodimeric domain of signal transducing histidine kinase"/>
    <property type="match status" value="1"/>
</dbReference>
<keyword evidence="13 18" id="KW-0472">Membrane</keyword>
<dbReference type="FunFam" id="1.10.287.130:FF:000002">
    <property type="entry name" value="Two-component osmosensing histidine kinase"/>
    <property type="match status" value="1"/>
</dbReference>
<evidence type="ECO:0000256" key="17">
    <source>
        <dbReference type="PROSITE-ProRule" id="PRU00169"/>
    </source>
</evidence>
<dbReference type="AlphaFoldDB" id="A0A5R9GWH1"/>
<dbReference type="FunFam" id="3.30.565.10:FF:000010">
    <property type="entry name" value="Sensor histidine kinase RcsC"/>
    <property type="match status" value="1"/>
</dbReference>
<dbReference type="InterPro" id="IPR003594">
    <property type="entry name" value="HATPase_dom"/>
</dbReference>
<dbReference type="SMART" id="SM00388">
    <property type="entry name" value="HisKA"/>
    <property type="match status" value="1"/>
</dbReference>
<feature type="modified residue" description="4-aspartylphosphate" evidence="17">
    <location>
        <position position="599"/>
    </location>
</feature>
<keyword evidence="4" id="KW-1003">Cell membrane</keyword>
<evidence type="ECO:0000259" key="21">
    <source>
        <dbReference type="PROSITE" id="PS50894"/>
    </source>
</evidence>
<dbReference type="Gene3D" id="3.40.50.2300">
    <property type="match status" value="1"/>
</dbReference>
<keyword evidence="9" id="KW-0418">Kinase</keyword>
<evidence type="ECO:0000313" key="22">
    <source>
        <dbReference type="EMBL" id="TLS69225.1"/>
    </source>
</evidence>
<dbReference type="Gene3D" id="1.20.120.160">
    <property type="entry name" value="HPT domain"/>
    <property type="match status" value="1"/>
</dbReference>
<dbReference type="PROSITE" id="PS50894">
    <property type="entry name" value="HPT"/>
    <property type="match status" value="1"/>
</dbReference>
<dbReference type="InterPro" id="IPR005467">
    <property type="entry name" value="His_kinase_dom"/>
</dbReference>
<feature type="transmembrane region" description="Helical" evidence="18">
    <location>
        <begin position="132"/>
        <end position="153"/>
    </location>
</feature>
<dbReference type="PANTHER" id="PTHR45339:SF1">
    <property type="entry name" value="HYBRID SIGNAL TRANSDUCTION HISTIDINE KINASE J"/>
    <property type="match status" value="1"/>
</dbReference>
<evidence type="ECO:0000256" key="6">
    <source>
        <dbReference type="ARBA" id="ARBA00022679"/>
    </source>
</evidence>
<dbReference type="EC" id="2.7.13.3" evidence="3"/>
<keyword evidence="10" id="KW-0067">ATP-binding</keyword>
<dbReference type="InterPro" id="IPR008207">
    <property type="entry name" value="Sig_transdc_His_kin_Hpt_dom"/>
</dbReference>
<feature type="transmembrane region" description="Helical" evidence="18">
    <location>
        <begin position="94"/>
        <end position="112"/>
    </location>
</feature>
<dbReference type="InterPro" id="IPR003661">
    <property type="entry name" value="HisK_dim/P_dom"/>
</dbReference>
<dbReference type="PANTHER" id="PTHR45339">
    <property type="entry name" value="HYBRID SIGNAL TRANSDUCTION HISTIDINE KINASE J"/>
    <property type="match status" value="1"/>
</dbReference>
<keyword evidence="5 17" id="KW-0597">Phosphoprotein</keyword>
<comment type="caution">
    <text evidence="22">The sequence shown here is derived from an EMBL/GenBank/DDBJ whole genome shotgun (WGS) entry which is preliminary data.</text>
</comment>
<gene>
    <name evidence="22" type="ORF">FEF65_01720</name>
</gene>
<evidence type="ECO:0000256" key="9">
    <source>
        <dbReference type="ARBA" id="ARBA00022777"/>
    </source>
</evidence>
<dbReference type="PROSITE" id="PS50109">
    <property type="entry name" value="HIS_KIN"/>
    <property type="match status" value="1"/>
</dbReference>
<dbReference type="CDD" id="cd16922">
    <property type="entry name" value="HATPase_EvgS-ArcB-TorS-like"/>
    <property type="match status" value="1"/>
</dbReference>
<evidence type="ECO:0000259" key="19">
    <source>
        <dbReference type="PROSITE" id="PS50109"/>
    </source>
</evidence>
<evidence type="ECO:0000256" key="15">
    <source>
        <dbReference type="ARBA" id="ARBA00068150"/>
    </source>
</evidence>
<dbReference type="Pfam" id="PF00512">
    <property type="entry name" value="HisKA"/>
    <property type="match status" value="1"/>
</dbReference>
<keyword evidence="7 18" id="KW-0812">Transmembrane</keyword>
<dbReference type="GO" id="GO:0005524">
    <property type="term" value="F:ATP binding"/>
    <property type="evidence" value="ECO:0007669"/>
    <property type="project" value="UniProtKB-KW"/>
</dbReference>
<dbReference type="CDD" id="cd17546">
    <property type="entry name" value="REC_hyHK_CKI1_RcsC-like"/>
    <property type="match status" value="1"/>
</dbReference>
<evidence type="ECO:0000256" key="3">
    <source>
        <dbReference type="ARBA" id="ARBA00012438"/>
    </source>
</evidence>
<comment type="subcellular location">
    <subcellularLocation>
        <location evidence="2">Cell membrane</location>
        <topology evidence="2">Multi-pass membrane protein</topology>
    </subcellularLocation>
</comment>
<dbReference type="EMBL" id="VBRY01000001">
    <property type="protein sequence ID" value="TLS69225.1"/>
    <property type="molecule type" value="Genomic_DNA"/>
</dbReference>
<evidence type="ECO:0000256" key="10">
    <source>
        <dbReference type="ARBA" id="ARBA00022840"/>
    </source>
</evidence>
<organism evidence="22 23">
    <name type="scientific">Mariprofundus erugo</name>
    <dbReference type="NCBI Taxonomy" id="2528639"/>
    <lineage>
        <taxon>Bacteria</taxon>
        <taxon>Pseudomonadati</taxon>
        <taxon>Pseudomonadota</taxon>
        <taxon>Candidatius Mariprofundia</taxon>
        <taxon>Mariprofundales</taxon>
        <taxon>Mariprofundaceae</taxon>
        <taxon>Mariprofundus</taxon>
    </lineage>
</organism>
<dbReference type="SUPFAM" id="SSF55874">
    <property type="entry name" value="ATPase domain of HSP90 chaperone/DNA topoisomerase II/histidine kinase"/>
    <property type="match status" value="1"/>
</dbReference>
<proteinExistence type="predicted"/>
<keyword evidence="11 18" id="KW-1133">Transmembrane helix</keyword>
<feature type="transmembrane region" description="Helical" evidence="18">
    <location>
        <begin position="209"/>
        <end position="226"/>
    </location>
</feature>
<comment type="subunit">
    <text evidence="14">At low DSF concentrations, interacts with RpfF.</text>
</comment>
<evidence type="ECO:0000256" key="12">
    <source>
        <dbReference type="ARBA" id="ARBA00023012"/>
    </source>
</evidence>
<feature type="modified residue" description="Phosphohistidine" evidence="16">
    <location>
        <position position="742"/>
    </location>
</feature>
<keyword evidence="6" id="KW-0808">Transferase</keyword>
<dbReference type="GO" id="GO:0005886">
    <property type="term" value="C:plasma membrane"/>
    <property type="evidence" value="ECO:0007669"/>
    <property type="project" value="UniProtKB-SubCell"/>
</dbReference>
<protein>
    <recommendedName>
        <fullName evidence="15">Sensory/regulatory protein RpfC</fullName>
        <ecNumber evidence="3">2.7.13.3</ecNumber>
    </recommendedName>
</protein>
<evidence type="ECO:0000256" key="16">
    <source>
        <dbReference type="PROSITE-ProRule" id="PRU00110"/>
    </source>
</evidence>
<evidence type="ECO:0000256" key="5">
    <source>
        <dbReference type="ARBA" id="ARBA00022553"/>
    </source>
</evidence>
<evidence type="ECO:0000259" key="20">
    <source>
        <dbReference type="PROSITE" id="PS50110"/>
    </source>
</evidence>
<dbReference type="Pfam" id="PF00072">
    <property type="entry name" value="Response_reg"/>
    <property type="match status" value="1"/>
</dbReference>
<dbReference type="InterPro" id="IPR036641">
    <property type="entry name" value="HPT_dom_sf"/>
</dbReference>
<dbReference type="GO" id="GO:0000155">
    <property type="term" value="F:phosphorelay sensor kinase activity"/>
    <property type="evidence" value="ECO:0007669"/>
    <property type="project" value="InterPro"/>
</dbReference>
<dbReference type="SMART" id="SM00387">
    <property type="entry name" value="HATPase_c"/>
    <property type="match status" value="1"/>
</dbReference>
<dbReference type="Gene3D" id="1.10.287.130">
    <property type="match status" value="1"/>
</dbReference>
<keyword evidence="12" id="KW-0902">Two-component regulatory system</keyword>
<dbReference type="Gene3D" id="3.30.565.10">
    <property type="entry name" value="Histidine kinase-like ATPase, C-terminal domain"/>
    <property type="match status" value="1"/>
</dbReference>
<dbReference type="Pfam" id="PF02518">
    <property type="entry name" value="HATPase_c"/>
    <property type="match status" value="1"/>
</dbReference>
<reference evidence="22 23" key="1">
    <citation type="journal article" date="2019" name="Appl. Environ. Microbiol.">
        <title>Environmental Evidence and Genomic Insight of Iron-oxidizing Bacteria Preference Towards More Corrosion Resistant Stainless Steel at Higher Salinities.</title>
        <authorList>
            <person name="Garrison C.E."/>
            <person name="Price K.A."/>
            <person name="Field E.K."/>
        </authorList>
    </citation>
    <scope>NUCLEOTIDE SEQUENCE [LARGE SCALE GENOMIC DNA]</scope>
    <source>
        <strain evidence="22 23">P3</strain>
    </source>
</reference>
<evidence type="ECO:0000256" key="14">
    <source>
        <dbReference type="ARBA" id="ARBA00064003"/>
    </source>
</evidence>
<name>A0A5R9GWH1_9PROT</name>
<accession>A0A5R9GWH1</accession>
<dbReference type="Proteomes" id="UP000306585">
    <property type="component" value="Unassembled WGS sequence"/>
</dbReference>
<dbReference type="InterPro" id="IPR036097">
    <property type="entry name" value="HisK_dim/P_sf"/>
</dbReference>
<evidence type="ECO:0000256" key="11">
    <source>
        <dbReference type="ARBA" id="ARBA00022989"/>
    </source>
</evidence>
<sequence length="799" mass="88203">MRQICPPMQECMATTGKKRGSFWSQSCYIDDQYTSATKGRRMTVDVKEDPANDSRAFSDSIQLLYASTVQSTAAAVIGSVAVAYFMLDIIAAKTVYTWLACMLTFAAGRFVLSLLYTKQQPQQHTLYKWAHLYALLAGLIGAGWGVAAYFFLLPDQASYQTTLTLVIVGYMAGSVTTLSTFPPAFWAMALPSLLALALRTSELGGNMNYGLTFMILVFLAFLLASARRMHDSLMTSLTLRYVNENLVTSLHDKQRATEELNLSLSREVEERKQTEAALIQANKEVKAADIAKSTFLANMSHEIRTPMNAIIGMSQLALQSNLDVKQRNYVEKVNRSAIGLLGIINDILDFSKIEAGKLNLENTDFRLEDVFDSVKNLIEYKAEEKGLKLIVMQPDDLPTALIGDQLRLGQILANIGNNAVKFTHSGAITISVDVVEQSQDHVMLHFSVSDTGIGMSDEQQQNLFRSFSQADSSITRVYGGTGLGLVICQQLTSMMGGEIWVESREHIGSTFHFTARFQKQQGEPSKQLSLNRNISHSSHAQNSARLHGARVLLVEDNEINQELAEDILVRHGISVTLANNGEQALKRLEHGTFDCVLMDCQMPVMDGYTATRKIREQERFATLPVLAMTANTMTGDREKALAAGMNAHIAKPIDVDEMLHTMARWIDVATPANVEATQPASDNELANLPGIDIAAGLNIAMNKEALYRRLLIKFRDTYGGFETDFRAAVDGIDPDAPAKVAHSLKGVAGNLGMHELYQSLLQLEMACKNHEPQLEKKLQQVTDKLATVMTGLKRLGPRI</sequence>
<keyword evidence="8" id="KW-0547">Nucleotide-binding</keyword>
<dbReference type="CDD" id="cd00082">
    <property type="entry name" value="HisKA"/>
    <property type="match status" value="1"/>
</dbReference>
<evidence type="ECO:0000313" key="23">
    <source>
        <dbReference type="Proteomes" id="UP000306585"/>
    </source>
</evidence>
<dbReference type="Pfam" id="PF01627">
    <property type="entry name" value="Hpt"/>
    <property type="match status" value="1"/>
</dbReference>
<dbReference type="InterPro" id="IPR011006">
    <property type="entry name" value="CheY-like_superfamily"/>
</dbReference>
<feature type="domain" description="Histidine kinase" evidence="19">
    <location>
        <begin position="298"/>
        <end position="519"/>
    </location>
</feature>
<evidence type="ECO:0000256" key="8">
    <source>
        <dbReference type="ARBA" id="ARBA00022741"/>
    </source>
</evidence>
<dbReference type="SMART" id="SM00448">
    <property type="entry name" value="REC"/>
    <property type="match status" value="1"/>
</dbReference>
<dbReference type="InterPro" id="IPR001789">
    <property type="entry name" value="Sig_transdc_resp-reg_receiver"/>
</dbReference>
<keyword evidence="23" id="KW-1185">Reference proteome</keyword>
<evidence type="ECO:0000256" key="18">
    <source>
        <dbReference type="SAM" id="Phobius"/>
    </source>
</evidence>
<dbReference type="InterPro" id="IPR004358">
    <property type="entry name" value="Sig_transdc_His_kin-like_C"/>
</dbReference>
<feature type="transmembrane region" description="Helical" evidence="18">
    <location>
        <begin position="63"/>
        <end position="87"/>
    </location>
</feature>
<evidence type="ECO:0000256" key="2">
    <source>
        <dbReference type="ARBA" id="ARBA00004651"/>
    </source>
</evidence>
<feature type="domain" description="HPt" evidence="21">
    <location>
        <begin position="703"/>
        <end position="799"/>
    </location>
</feature>
<evidence type="ECO:0000256" key="13">
    <source>
        <dbReference type="ARBA" id="ARBA00023136"/>
    </source>
</evidence>
<evidence type="ECO:0000256" key="1">
    <source>
        <dbReference type="ARBA" id="ARBA00000085"/>
    </source>
</evidence>